<keyword evidence="3" id="KW-1185">Reference proteome</keyword>
<sequence>KFLVERIGIAYTLGYEPVRCQGAAGVSSGPDFLSFGIAASAMARRKSYSHVTKMLLIAAVSGLDAPYLARRGVLARALLVAPGAALAGVVAPGAANAGIADQLEAASRASEITYSQNGRNFARMAAGDNSMGAKKNTSLEPRAMKRRATMGCKSGKVLAQAKFADEKACTVAVLDGPGV</sequence>
<feature type="non-terminal residue" evidence="1">
    <location>
        <position position="179"/>
    </location>
</feature>
<name>A0A7S3ZPC4_9STRA</name>
<protein>
    <submittedName>
        <fullName evidence="1">Uncharacterized protein</fullName>
    </submittedName>
</protein>
<dbReference type="EMBL" id="CAKKNE010000005">
    <property type="protein sequence ID" value="CAH0377273.1"/>
    <property type="molecule type" value="Genomic_DNA"/>
</dbReference>
<accession>A0A7S3ZPC4</accession>
<evidence type="ECO:0000313" key="3">
    <source>
        <dbReference type="Proteomes" id="UP000789595"/>
    </source>
</evidence>
<reference evidence="2" key="2">
    <citation type="submission" date="2021-11" db="EMBL/GenBank/DDBJ databases">
        <authorList>
            <consortium name="Genoscope - CEA"/>
            <person name="William W."/>
        </authorList>
    </citation>
    <scope>NUCLEOTIDE SEQUENCE</scope>
</reference>
<evidence type="ECO:0000313" key="2">
    <source>
        <dbReference type="EMBL" id="CAH0377273.1"/>
    </source>
</evidence>
<dbReference type="AlphaFoldDB" id="A0A7S3ZPC4"/>
<evidence type="ECO:0000313" key="1">
    <source>
        <dbReference type="EMBL" id="CAE0689647.1"/>
    </source>
</evidence>
<dbReference type="Proteomes" id="UP000789595">
    <property type="component" value="Unassembled WGS sequence"/>
</dbReference>
<dbReference type="EMBL" id="HBIW01006131">
    <property type="protein sequence ID" value="CAE0689647.1"/>
    <property type="molecule type" value="Transcribed_RNA"/>
</dbReference>
<reference evidence="1" key="1">
    <citation type="submission" date="2021-01" db="EMBL/GenBank/DDBJ databases">
        <authorList>
            <person name="Corre E."/>
            <person name="Pelletier E."/>
            <person name="Niang G."/>
            <person name="Scheremetjew M."/>
            <person name="Finn R."/>
            <person name="Kale V."/>
            <person name="Holt S."/>
            <person name="Cochrane G."/>
            <person name="Meng A."/>
            <person name="Brown T."/>
            <person name="Cohen L."/>
        </authorList>
    </citation>
    <scope>NUCLEOTIDE SEQUENCE</scope>
    <source>
        <strain evidence="1">CCMP1756</strain>
    </source>
</reference>
<gene>
    <name evidence="1" type="ORF">PCAL00307_LOCUS5082</name>
    <name evidence="2" type="ORF">PECAL_5P18300</name>
</gene>
<feature type="non-terminal residue" evidence="1">
    <location>
        <position position="1"/>
    </location>
</feature>
<proteinExistence type="predicted"/>
<organism evidence="1">
    <name type="scientific">Pelagomonas calceolata</name>
    <dbReference type="NCBI Taxonomy" id="35677"/>
    <lineage>
        <taxon>Eukaryota</taxon>
        <taxon>Sar</taxon>
        <taxon>Stramenopiles</taxon>
        <taxon>Ochrophyta</taxon>
        <taxon>Pelagophyceae</taxon>
        <taxon>Pelagomonadales</taxon>
        <taxon>Pelagomonadaceae</taxon>
        <taxon>Pelagomonas</taxon>
    </lineage>
</organism>